<evidence type="ECO:0000259" key="3">
    <source>
        <dbReference type="Pfam" id="PF16344"/>
    </source>
</evidence>
<dbReference type="InterPro" id="IPR012373">
    <property type="entry name" value="Ferrdict_sens_TM"/>
</dbReference>
<evidence type="ECO:0000256" key="1">
    <source>
        <dbReference type="SAM" id="Phobius"/>
    </source>
</evidence>
<dbReference type="Gene3D" id="3.55.50.30">
    <property type="match status" value="1"/>
</dbReference>
<dbReference type="RefSeq" id="WP_323247683.1">
    <property type="nucleotide sequence ID" value="NZ_JAYFUL010000007.1"/>
</dbReference>
<dbReference type="PANTHER" id="PTHR30273">
    <property type="entry name" value="PERIPLASMIC SIGNAL SENSOR AND SIGMA FACTOR ACTIVATOR FECR-RELATED"/>
    <property type="match status" value="1"/>
</dbReference>
<dbReference type="PIRSF" id="PIRSF018266">
    <property type="entry name" value="FecR"/>
    <property type="match status" value="1"/>
</dbReference>
<keyword evidence="5" id="KW-1185">Reference proteome</keyword>
<reference evidence="4 5" key="1">
    <citation type="submission" date="2023-12" db="EMBL/GenBank/DDBJ databases">
        <title>Novel species of the genus Arcicella isolated from rivers.</title>
        <authorList>
            <person name="Lu H."/>
        </authorList>
    </citation>
    <scope>NUCLEOTIDE SEQUENCE [LARGE SCALE GENOMIC DNA]</scope>
    <source>
        <strain evidence="4 5">LMG 21963</strain>
    </source>
</reference>
<dbReference type="InterPro" id="IPR006860">
    <property type="entry name" value="FecR"/>
</dbReference>
<dbReference type="Gene3D" id="2.60.120.1440">
    <property type="match status" value="1"/>
</dbReference>
<dbReference type="Pfam" id="PF16344">
    <property type="entry name" value="FecR_C"/>
    <property type="match status" value="1"/>
</dbReference>
<feature type="domain" description="FecR protein" evidence="2">
    <location>
        <begin position="148"/>
        <end position="236"/>
    </location>
</feature>
<keyword evidence="1" id="KW-0472">Membrane</keyword>
<evidence type="ECO:0000313" key="5">
    <source>
        <dbReference type="Proteomes" id="UP001304671"/>
    </source>
</evidence>
<sequence>MFDYRQYTADQFALDISFRKWVLKNSPEDVAFWENWLSQNPDKALSIQRAKQIVLAFKNAQEQINDDEIAEAIAKIVNIAEQRKIKKVHFINSILFKRIGLAASILLICLVGFVVFDKLAERVTPTYSNSVARVAQQTTFIEVKNTSSKSQLITLSDGSSVVLQPNSKISYPEKFTGQTREVVLSGEAFFEIAKNPNKPFLVYANEVVAKVLGTSFTIKAFEEDKQVQVFVKSGRVSVFSQKNASFVNQQHSKVLSGLLILPNQQATFIRPKWQFKKAELTVPQIVALPIIQRQSFVFKNEPIVDVFSILENSYGIEIVYDKTLMASCQLTAELGDEPLLEKINLICKVLEAKYEMKEGKIFIEGKGCN</sequence>
<accession>A0ABU5QKW9</accession>
<organism evidence="4 5">
    <name type="scientific">Arcicella aquatica</name>
    <dbReference type="NCBI Taxonomy" id="217141"/>
    <lineage>
        <taxon>Bacteria</taxon>
        <taxon>Pseudomonadati</taxon>
        <taxon>Bacteroidota</taxon>
        <taxon>Cytophagia</taxon>
        <taxon>Cytophagales</taxon>
        <taxon>Flectobacillaceae</taxon>
        <taxon>Arcicella</taxon>
    </lineage>
</organism>
<feature type="domain" description="Protein FecR C-terminal" evidence="3">
    <location>
        <begin position="296"/>
        <end position="363"/>
    </location>
</feature>
<comment type="caution">
    <text evidence="4">The sequence shown here is derived from an EMBL/GenBank/DDBJ whole genome shotgun (WGS) entry which is preliminary data.</text>
</comment>
<dbReference type="EMBL" id="JAYFUL010000007">
    <property type="protein sequence ID" value="MEA5257359.1"/>
    <property type="molecule type" value="Genomic_DNA"/>
</dbReference>
<feature type="transmembrane region" description="Helical" evidence="1">
    <location>
        <begin position="95"/>
        <end position="116"/>
    </location>
</feature>
<protein>
    <submittedName>
        <fullName evidence="4">FecR family protein</fullName>
    </submittedName>
</protein>
<gene>
    <name evidence="4" type="ORF">VB264_06165</name>
</gene>
<dbReference type="PANTHER" id="PTHR30273:SF2">
    <property type="entry name" value="PROTEIN FECR"/>
    <property type="match status" value="1"/>
</dbReference>
<evidence type="ECO:0000259" key="2">
    <source>
        <dbReference type="Pfam" id="PF04773"/>
    </source>
</evidence>
<dbReference type="Pfam" id="PF04773">
    <property type="entry name" value="FecR"/>
    <property type="match status" value="1"/>
</dbReference>
<evidence type="ECO:0000313" key="4">
    <source>
        <dbReference type="EMBL" id="MEA5257359.1"/>
    </source>
</evidence>
<proteinExistence type="predicted"/>
<name>A0ABU5QKW9_9BACT</name>
<dbReference type="Proteomes" id="UP001304671">
    <property type="component" value="Unassembled WGS sequence"/>
</dbReference>
<keyword evidence="1" id="KW-1133">Transmembrane helix</keyword>
<dbReference type="InterPro" id="IPR032508">
    <property type="entry name" value="FecR_C"/>
</dbReference>
<keyword evidence="1" id="KW-0812">Transmembrane</keyword>